<evidence type="ECO:0000256" key="1">
    <source>
        <dbReference type="ARBA" id="ARBA00022723"/>
    </source>
</evidence>
<organism evidence="4 5">
    <name type="scientific">Metarhizium rileyi (strain RCEF 4871)</name>
    <name type="common">Nomuraea rileyi</name>
    <dbReference type="NCBI Taxonomy" id="1649241"/>
    <lineage>
        <taxon>Eukaryota</taxon>
        <taxon>Fungi</taxon>
        <taxon>Dikarya</taxon>
        <taxon>Ascomycota</taxon>
        <taxon>Pezizomycotina</taxon>
        <taxon>Sordariomycetes</taxon>
        <taxon>Hypocreomycetidae</taxon>
        <taxon>Hypocreales</taxon>
        <taxon>Clavicipitaceae</taxon>
        <taxon>Metarhizium</taxon>
    </lineage>
</organism>
<dbReference type="STRING" id="1081105.A0A162JUF7"/>
<dbReference type="Proteomes" id="UP000243498">
    <property type="component" value="Unassembled WGS sequence"/>
</dbReference>
<dbReference type="GO" id="GO:0016616">
    <property type="term" value="F:oxidoreductase activity, acting on the CH-OH group of donors, NAD or NADP as acceptor"/>
    <property type="evidence" value="ECO:0007669"/>
    <property type="project" value="InterPro"/>
</dbReference>
<dbReference type="Gene3D" id="3.90.180.10">
    <property type="entry name" value="Medium-chain alcohol dehydrogenases, catalytic domain"/>
    <property type="match status" value="1"/>
</dbReference>
<keyword evidence="1" id="KW-0479">Metal-binding</keyword>
<gene>
    <name evidence="4" type="ORF">NOR_01251</name>
</gene>
<evidence type="ECO:0000256" key="3">
    <source>
        <dbReference type="ARBA" id="ARBA00023002"/>
    </source>
</evidence>
<keyword evidence="2" id="KW-0862">Zinc</keyword>
<evidence type="ECO:0000313" key="4">
    <source>
        <dbReference type="EMBL" id="OAA49328.1"/>
    </source>
</evidence>
<dbReference type="GO" id="GO:0046872">
    <property type="term" value="F:metal ion binding"/>
    <property type="evidence" value="ECO:0007669"/>
    <property type="project" value="UniProtKB-KW"/>
</dbReference>
<keyword evidence="5" id="KW-1185">Reference proteome</keyword>
<dbReference type="InterPro" id="IPR047109">
    <property type="entry name" value="CAD-like"/>
</dbReference>
<keyword evidence="3" id="KW-0560">Oxidoreductase</keyword>
<evidence type="ECO:0000313" key="5">
    <source>
        <dbReference type="Proteomes" id="UP000243498"/>
    </source>
</evidence>
<proteinExistence type="predicted"/>
<dbReference type="Gene3D" id="3.40.50.720">
    <property type="entry name" value="NAD(P)-binding Rossmann-like Domain"/>
    <property type="match status" value="1"/>
</dbReference>
<sequence length="197" mass="21575">MFRQFDRACGVQVESGQEWTCGQKVEAARPGPLSKPPTGFSNNCIFPEFFGFSNLDHQGCFGSSIAWDVSALFRIPDAIASEDAGPLMCGGATVFSPLHTFDVQPGDRVGIVGILPCPGPEGTNLPPDSQRRAHANHASGADHVWYQNHWGLVWSAQPRSRKPQIEKFPLTKDGVVDAMARLREGKMRYRGKLVVPQ</sequence>
<dbReference type="PANTHER" id="PTHR42683">
    <property type="entry name" value="ALDEHYDE REDUCTASE"/>
    <property type="match status" value="1"/>
</dbReference>
<reference evidence="4 5" key="1">
    <citation type="journal article" date="2016" name="Genome Biol. Evol.">
        <title>Divergent and convergent evolution of fungal pathogenicity.</title>
        <authorList>
            <person name="Shang Y."/>
            <person name="Xiao G."/>
            <person name="Zheng P."/>
            <person name="Cen K."/>
            <person name="Zhan S."/>
            <person name="Wang C."/>
        </authorList>
    </citation>
    <scope>NUCLEOTIDE SEQUENCE [LARGE SCALE GENOMIC DNA]</scope>
    <source>
        <strain evidence="4 5">RCEF 4871</strain>
    </source>
</reference>
<accession>A0A162JUF7</accession>
<dbReference type="AlphaFoldDB" id="A0A162JUF7"/>
<dbReference type="InterPro" id="IPR011032">
    <property type="entry name" value="GroES-like_sf"/>
</dbReference>
<comment type="caution">
    <text evidence="4">The sequence shown here is derived from an EMBL/GenBank/DDBJ whole genome shotgun (WGS) entry which is preliminary data.</text>
</comment>
<evidence type="ECO:0000256" key="2">
    <source>
        <dbReference type="ARBA" id="ARBA00022833"/>
    </source>
</evidence>
<dbReference type="OrthoDB" id="1879366at2759"/>
<dbReference type="EMBL" id="AZHC01000003">
    <property type="protein sequence ID" value="OAA49328.1"/>
    <property type="molecule type" value="Genomic_DNA"/>
</dbReference>
<protein>
    <submittedName>
        <fullName evidence="4">Alcohol dehydrogenase</fullName>
    </submittedName>
</protein>
<name>A0A162JUF7_METRR</name>
<dbReference type="SUPFAM" id="SSF50129">
    <property type="entry name" value="GroES-like"/>
    <property type="match status" value="1"/>
</dbReference>